<sequence length="312" mass="34081">MCSGPPPILPSCPDPLARAPRVLRGGRAPHARLYPAPAALQGAVVAIICRDTRGFALDAAQRLTHFPASPLVCLAWYRALDAGLVESAPDGPRWRAFGASATLSGSQSAPTVSWAPTTGQGGIVCFHADAARVLFGIGLPEIHDRFVDARVALDDGWRPLLDALAEADGDAAALAALDRHLAPRWRALRGGTTPLSSLRDAGRSWAERLALQAREWRHTHSARQVERRIKAYSGRSLRDWHTLVRSEGAFFAARARQEAGEPVDWAALALDEGFADQAHLSRATRRITGFAPTEFVRRFADDESFWMYRLWV</sequence>
<evidence type="ECO:0000313" key="2">
    <source>
        <dbReference type="EMBL" id="KEA55428.1"/>
    </source>
</evidence>
<dbReference type="GO" id="GO:0003700">
    <property type="term" value="F:DNA-binding transcription factor activity"/>
    <property type="evidence" value="ECO:0007669"/>
    <property type="project" value="InterPro"/>
</dbReference>
<dbReference type="OrthoDB" id="2559672at2"/>
<feature type="domain" description="HTH araC/xylS-type" evidence="1">
    <location>
        <begin position="221"/>
        <end position="298"/>
    </location>
</feature>
<accession>A0A071M3Q6</accession>
<evidence type="ECO:0000259" key="1">
    <source>
        <dbReference type="PROSITE" id="PS01124"/>
    </source>
</evidence>
<organism evidence="2">
    <name type="scientific">Burkholderia cenocepacia</name>
    <dbReference type="NCBI Taxonomy" id="95486"/>
    <lineage>
        <taxon>Bacteria</taxon>
        <taxon>Pseudomonadati</taxon>
        <taxon>Pseudomonadota</taxon>
        <taxon>Betaproteobacteria</taxon>
        <taxon>Burkholderiales</taxon>
        <taxon>Burkholderiaceae</taxon>
        <taxon>Burkholderia</taxon>
        <taxon>Burkholderia cepacia complex</taxon>
    </lineage>
</organism>
<reference evidence="2" key="1">
    <citation type="submission" date="2014-04" db="EMBL/GenBank/DDBJ databases">
        <title>In planta biocontrol of soil-borne Fusarium wilt of banana through a plant endophytic bacterium, Burkholderia cenocepacia 869T2.</title>
        <authorList>
            <person name="Ho Y.-N."/>
            <person name="Chiang H.-M."/>
            <person name="Chao C.-P."/>
            <person name="Su C.-C."/>
            <person name="Hsu H.-F."/>
            <person name="Guo C.-T."/>
            <person name="Hsieh J.-L."/>
            <person name="Huang C.-C."/>
        </authorList>
    </citation>
    <scope>NUCLEOTIDE SEQUENCE [LARGE SCALE GENOMIC DNA]</scope>
    <source>
        <strain evidence="2">869T2</strain>
    </source>
</reference>
<dbReference type="Gene3D" id="1.10.10.60">
    <property type="entry name" value="Homeodomain-like"/>
    <property type="match status" value="1"/>
</dbReference>
<dbReference type="EMBL" id="JJOA01000056">
    <property type="protein sequence ID" value="KEA55428.1"/>
    <property type="molecule type" value="Genomic_DNA"/>
</dbReference>
<dbReference type="AlphaFoldDB" id="A0A071M3Q6"/>
<dbReference type="InterPro" id="IPR018060">
    <property type="entry name" value="HTH_AraC"/>
</dbReference>
<dbReference type="PROSITE" id="PS01124">
    <property type="entry name" value="HTH_ARAC_FAMILY_2"/>
    <property type="match status" value="1"/>
</dbReference>
<protein>
    <submittedName>
        <fullName evidence="2">AraC family transcriptional regulator</fullName>
    </submittedName>
</protein>
<proteinExistence type="predicted"/>
<gene>
    <name evidence="2" type="ORF">DT99_32985</name>
</gene>
<comment type="caution">
    <text evidence="2">The sequence shown here is derived from an EMBL/GenBank/DDBJ whole genome shotgun (WGS) entry which is preliminary data.</text>
</comment>
<dbReference type="GO" id="GO:0043565">
    <property type="term" value="F:sequence-specific DNA binding"/>
    <property type="evidence" value="ECO:0007669"/>
    <property type="project" value="InterPro"/>
</dbReference>
<name>A0A071M3Q6_9BURK</name>